<dbReference type="EMBL" id="BAABAB010000028">
    <property type="protein sequence ID" value="GAA3631275.1"/>
    <property type="molecule type" value="Genomic_DNA"/>
</dbReference>
<feature type="transmembrane region" description="Helical" evidence="8">
    <location>
        <begin position="21"/>
        <end position="39"/>
    </location>
</feature>
<dbReference type="InterPro" id="IPR034804">
    <property type="entry name" value="SQR/QFR_C/D"/>
</dbReference>
<dbReference type="RefSeq" id="WP_344807372.1">
    <property type="nucleotide sequence ID" value="NZ_BAABAB010000028.1"/>
</dbReference>
<evidence type="ECO:0000256" key="5">
    <source>
        <dbReference type="ARBA" id="ARBA00022989"/>
    </source>
</evidence>
<protein>
    <submittedName>
        <fullName evidence="9">Succinate dehydrogenase cytochrome b subunit</fullName>
    </submittedName>
</protein>
<evidence type="ECO:0000256" key="3">
    <source>
        <dbReference type="ARBA" id="ARBA00022692"/>
    </source>
</evidence>
<dbReference type="Pfam" id="PF01127">
    <property type="entry name" value="Sdh_cyt"/>
    <property type="match status" value="1"/>
</dbReference>
<gene>
    <name evidence="9" type="ORF">GCM10022236_37300</name>
</gene>
<reference evidence="10" key="1">
    <citation type="journal article" date="2019" name="Int. J. Syst. Evol. Microbiol.">
        <title>The Global Catalogue of Microorganisms (GCM) 10K type strain sequencing project: providing services to taxonomists for standard genome sequencing and annotation.</title>
        <authorList>
            <consortium name="The Broad Institute Genomics Platform"/>
            <consortium name="The Broad Institute Genome Sequencing Center for Infectious Disease"/>
            <person name="Wu L."/>
            <person name="Ma J."/>
        </authorList>
    </citation>
    <scope>NUCLEOTIDE SEQUENCE [LARGE SCALE GENOMIC DNA]</scope>
    <source>
        <strain evidence="10">JCM 16929</strain>
    </source>
</reference>
<keyword evidence="4" id="KW-0479">Metal-binding</keyword>
<dbReference type="SUPFAM" id="SSF81343">
    <property type="entry name" value="Fumarate reductase respiratory complex transmembrane subunits"/>
    <property type="match status" value="1"/>
</dbReference>
<evidence type="ECO:0000256" key="8">
    <source>
        <dbReference type="SAM" id="Phobius"/>
    </source>
</evidence>
<dbReference type="Gene3D" id="1.20.1300.10">
    <property type="entry name" value="Fumarate reductase/succinate dehydrogenase, transmembrane subunit"/>
    <property type="match status" value="1"/>
</dbReference>
<keyword evidence="6" id="KW-0408">Iron</keyword>
<comment type="caution">
    <text evidence="9">The sequence shown here is derived from an EMBL/GenBank/DDBJ whole genome shotgun (WGS) entry which is preliminary data.</text>
</comment>
<feature type="transmembrane region" description="Helical" evidence="8">
    <location>
        <begin position="170"/>
        <end position="188"/>
    </location>
</feature>
<evidence type="ECO:0000256" key="2">
    <source>
        <dbReference type="ARBA" id="ARBA00022617"/>
    </source>
</evidence>
<feature type="transmembrane region" description="Helical" evidence="8">
    <location>
        <begin position="130"/>
        <end position="150"/>
    </location>
</feature>
<accession>A0ABP7AG36</accession>
<comment type="subcellular location">
    <subcellularLocation>
        <location evidence="1">Membrane</location>
    </subcellularLocation>
</comment>
<proteinExistence type="predicted"/>
<organism evidence="9 10">
    <name type="scientific">Microlunatus ginsengisoli</name>
    <dbReference type="NCBI Taxonomy" id="363863"/>
    <lineage>
        <taxon>Bacteria</taxon>
        <taxon>Bacillati</taxon>
        <taxon>Actinomycetota</taxon>
        <taxon>Actinomycetes</taxon>
        <taxon>Propionibacteriales</taxon>
        <taxon>Propionibacteriaceae</taxon>
        <taxon>Microlunatus</taxon>
    </lineage>
</organism>
<dbReference type="CDD" id="cd03498">
    <property type="entry name" value="SQR_TypeB_2_TM"/>
    <property type="match status" value="1"/>
</dbReference>
<evidence type="ECO:0000256" key="4">
    <source>
        <dbReference type="ARBA" id="ARBA00022723"/>
    </source>
</evidence>
<feature type="transmembrane region" description="Helical" evidence="8">
    <location>
        <begin position="213"/>
        <end position="238"/>
    </location>
</feature>
<keyword evidence="7 8" id="KW-0472">Membrane</keyword>
<evidence type="ECO:0000256" key="6">
    <source>
        <dbReference type="ARBA" id="ARBA00023004"/>
    </source>
</evidence>
<dbReference type="InterPro" id="IPR011138">
    <property type="entry name" value="Cytochrome_b-558"/>
</dbReference>
<keyword evidence="5 8" id="KW-1133">Transmembrane helix</keyword>
<name>A0ABP7AG36_9ACTN</name>
<evidence type="ECO:0000313" key="10">
    <source>
        <dbReference type="Proteomes" id="UP001501490"/>
    </source>
</evidence>
<evidence type="ECO:0000256" key="1">
    <source>
        <dbReference type="ARBA" id="ARBA00004370"/>
    </source>
</evidence>
<sequence>MALSTLTPAQKAARSTVALKALMAVSGLIMIGFLLAHMYGNLKVFAGPAAFDEYAHHLRTMGEPILPYGGALWIIRVVLLAAIIAHVYSAATLWRRSRLARGGESPTKRYQTTKSKRGVQRTYASFTMRWGGVTVLLFVIFHLAQFTWGIIHPGGGSDSPYQRVVNGFGVWWVVLLYTVALIAVGFHLRHGTWSALTTLGANTSTVARRRLNLLAHAVALIVVIGFLLPPYAILFGLVS</sequence>
<dbReference type="NCBIfam" id="TIGR02046">
    <property type="entry name" value="sdhC_b558_fam"/>
    <property type="match status" value="1"/>
</dbReference>
<evidence type="ECO:0000313" key="9">
    <source>
        <dbReference type="EMBL" id="GAA3631275.1"/>
    </source>
</evidence>
<dbReference type="InterPro" id="IPR000701">
    <property type="entry name" value="SuccDH_FuR_B_TM-su"/>
</dbReference>
<dbReference type="Proteomes" id="UP001501490">
    <property type="component" value="Unassembled WGS sequence"/>
</dbReference>
<feature type="transmembrane region" description="Helical" evidence="8">
    <location>
        <begin position="71"/>
        <end position="91"/>
    </location>
</feature>
<keyword evidence="2" id="KW-0349">Heme</keyword>
<keyword evidence="10" id="KW-1185">Reference proteome</keyword>
<evidence type="ECO:0000256" key="7">
    <source>
        <dbReference type="ARBA" id="ARBA00023136"/>
    </source>
</evidence>
<keyword evidence="3 8" id="KW-0812">Transmembrane</keyword>